<keyword evidence="3" id="KW-0732">Signal</keyword>
<keyword evidence="2" id="KW-0964">Secreted</keyword>
<feature type="domain" description="VWFA" evidence="6">
    <location>
        <begin position="14"/>
        <end position="207"/>
    </location>
</feature>
<proteinExistence type="predicted"/>
<evidence type="ECO:0000256" key="3">
    <source>
        <dbReference type="ARBA" id="ARBA00022729"/>
    </source>
</evidence>
<dbReference type="Pfam" id="PF00092">
    <property type="entry name" value="VWA"/>
    <property type="match status" value="3"/>
</dbReference>
<dbReference type="PANTHER" id="PTHR24020:SF86">
    <property type="entry name" value="COLLAGEN, TYPE VI, ALPHA 4"/>
    <property type="match status" value="1"/>
</dbReference>
<dbReference type="SMART" id="SM00327">
    <property type="entry name" value="VWA"/>
    <property type="match status" value="3"/>
</dbReference>
<evidence type="ECO:0000256" key="2">
    <source>
        <dbReference type="ARBA" id="ARBA00022525"/>
    </source>
</evidence>
<reference evidence="7" key="1">
    <citation type="submission" date="2025-08" db="UniProtKB">
        <authorList>
            <consortium name="Ensembl"/>
        </authorList>
    </citation>
    <scope>IDENTIFICATION</scope>
</reference>
<evidence type="ECO:0000313" key="7">
    <source>
        <dbReference type="Ensembl" id="ENSSGRP00000091324.1"/>
    </source>
</evidence>
<feature type="domain" description="VWFA" evidence="6">
    <location>
        <begin position="204"/>
        <end position="315"/>
    </location>
</feature>
<keyword evidence="5" id="KW-0325">Glycoprotein</keyword>
<protein>
    <submittedName>
        <fullName evidence="7">Si:ch211-62a1.3</fullName>
    </submittedName>
</protein>
<dbReference type="PANTHER" id="PTHR24020">
    <property type="entry name" value="COLLAGEN ALPHA"/>
    <property type="match status" value="1"/>
</dbReference>
<dbReference type="AlphaFoldDB" id="A0A672RPJ1"/>
<keyword evidence="4" id="KW-0677">Repeat</keyword>
<dbReference type="OMA" id="HIRAMAY"/>
<dbReference type="PRINTS" id="PR00453">
    <property type="entry name" value="VWFADOMAIN"/>
</dbReference>
<dbReference type="PROSITE" id="PS50234">
    <property type="entry name" value="VWFA"/>
    <property type="match status" value="3"/>
</dbReference>
<dbReference type="Ensembl" id="ENSSGRT00000097205.1">
    <property type="protein sequence ID" value="ENSSGRP00000091324.1"/>
    <property type="gene ID" value="ENSSGRG00000045801.1"/>
</dbReference>
<accession>A0A672RPJ1</accession>
<evidence type="ECO:0000313" key="8">
    <source>
        <dbReference type="Proteomes" id="UP000472262"/>
    </source>
</evidence>
<dbReference type="Gene3D" id="3.40.50.410">
    <property type="entry name" value="von Willebrand factor, type A domain"/>
    <property type="match status" value="3"/>
</dbReference>
<dbReference type="Proteomes" id="UP000472262">
    <property type="component" value="Unassembled WGS sequence"/>
</dbReference>
<dbReference type="InterPro" id="IPR036465">
    <property type="entry name" value="vWFA_dom_sf"/>
</dbReference>
<evidence type="ECO:0000259" key="6">
    <source>
        <dbReference type="PROSITE" id="PS50234"/>
    </source>
</evidence>
<dbReference type="CDD" id="cd01450">
    <property type="entry name" value="vWFA_subfamily_ECM"/>
    <property type="match status" value="1"/>
</dbReference>
<dbReference type="SUPFAM" id="SSF53300">
    <property type="entry name" value="vWA-like"/>
    <property type="match status" value="3"/>
</dbReference>
<evidence type="ECO:0000256" key="5">
    <source>
        <dbReference type="ARBA" id="ARBA00023180"/>
    </source>
</evidence>
<dbReference type="GO" id="GO:0005576">
    <property type="term" value="C:extracellular region"/>
    <property type="evidence" value="ECO:0007669"/>
    <property type="project" value="UniProtKB-SubCell"/>
</dbReference>
<keyword evidence="8" id="KW-1185">Reference proteome</keyword>
<dbReference type="InterPro" id="IPR002035">
    <property type="entry name" value="VWF_A"/>
</dbReference>
<sequence>MNFLFLGCEGLFADVVFLLDGSGSISAKDFENMKDIMKLVIDKFEIGLDKEHVAVVQYGTDPKEEFSLNTFNDKAVLLQEIRNIKQMNGKANTGKALKEVLQSFDISKGGRCSALKFLIVLTDGESSDDVAEPTQLIDIIFLVDAGSSNKDGFQEMINLMKYVVSKSVVGEKRVRFGGITYSDNPRLEFTLKQYDRQIDILRVISNLKASGGSRNTVQALNYALSYFGETHGGRPAENVPQVLFLITDGPVNDLSGLATWLESLAKSNVIFFAIGTEDADVEQLKEMVGYEGTAHYAKTYQDLCGLQKQNTVADIVFLVDGSNSIGPANFQQIREFLSSLVENFEVAPDRIRIGLVQYSDTPYTEFSLSTYQNKEEILSYIKNLRYKTGGTFTGKGLEFMLKQHFVEKAGSRAQQNVPQIAIVITDGDSQDEVKSQPVAKPLSSLLTYIQGIF</sequence>
<feature type="domain" description="VWFA" evidence="6">
    <location>
        <begin position="314"/>
        <end position="453"/>
    </location>
</feature>
<reference evidence="7" key="2">
    <citation type="submission" date="2025-09" db="UniProtKB">
        <authorList>
            <consortium name="Ensembl"/>
        </authorList>
    </citation>
    <scope>IDENTIFICATION</scope>
</reference>
<evidence type="ECO:0000256" key="1">
    <source>
        <dbReference type="ARBA" id="ARBA00004613"/>
    </source>
</evidence>
<dbReference type="InterPro" id="IPR050525">
    <property type="entry name" value="ECM_Assembly_Org"/>
</dbReference>
<name>A0A672RPJ1_SINGR</name>
<organism evidence="7 8">
    <name type="scientific">Sinocyclocheilus grahami</name>
    <name type="common">Dianchi golden-line fish</name>
    <name type="synonym">Barbus grahami</name>
    <dbReference type="NCBI Taxonomy" id="75366"/>
    <lineage>
        <taxon>Eukaryota</taxon>
        <taxon>Metazoa</taxon>
        <taxon>Chordata</taxon>
        <taxon>Craniata</taxon>
        <taxon>Vertebrata</taxon>
        <taxon>Euteleostomi</taxon>
        <taxon>Actinopterygii</taxon>
        <taxon>Neopterygii</taxon>
        <taxon>Teleostei</taxon>
        <taxon>Ostariophysi</taxon>
        <taxon>Cypriniformes</taxon>
        <taxon>Cyprinidae</taxon>
        <taxon>Cyprininae</taxon>
        <taxon>Sinocyclocheilus</taxon>
    </lineage>
</organism>
<comment type="subcellular location">
    <subcellularLocation>
        <location evidence="1">Secreted</location>
    </subcellularLocation>
</comment>
<evidence type="ECO:0000256" key="4">
    <source>
        <dbReference type="ARBA" id="ARBA00022737"/>
    </source>
</evidence>
<dbReference type="FunFam" id="3.40.50.410:FF:000004">
    <property type="entry name" value="collagen alpha-6(VI) chain"/>
    <property type="match status" value="1"/>
</dbReference>